<reference evidence="1" key="2">
    <citation type="submission" date="2020-05" db="UniProtKB">
        <authorList>
            <consortium name="EnsemblMetazoa"/>
        </authorList>
    </citation>
    <scope>IDENTIFICATION</scope>
    <source>
        <strain evidence="1">IAEA</strain>
    </source>
</reference>
<evidence type="ECO:0000313" key="1">
    <source>
        <dbReference type="EnsemblMetazoa" id="GPPI041319-PA"/>
    </source>
</evidence>
<dbReference type="VEuPathDB" id="VectorBase:GPPI041319"/>
<organism evidence="1 2">
    <name type="scientific">Glossina palpalis gambiensis</name>
    <dbReference type="NCBI Taxonomy" id="67801"/>
    <lineage>
        <taxon>Eukaryota</taxon>
        <taxon>Metazoa</taxon>
        <taxon>Ecdysozoa</taxon>
        <taxon>Arthropoda</taxon>
        <taxon>Hexapoda</taxon>
        <taxon>Insecta</taxon>
        <taxon>Pterygota</taxon>
        <taxon>Neoptera</taxon>
        <taxon>Endopterygota</taxon>
        <taxon>Diptera</taxon>
        <taxon>Brachycera</taxon>
        <taxon>Muscomorpha</taxon>
        <taxon>Hippoboscoidea</taxon>
        <taxon>Glossinidae</taxon>
        <taxon>Glossina</taxon>
    </lineage>
</organism>
<dbReference type="EMBL" id="JXJN01021033">
    <property type="status" value="NOT_ANNOTATED_CDS"/>
    <property type="molecule type" value="Genomic_DNA"/>
</dbReference>
<keyword evidence="2" id="KW-1185">Reference proteome</keyword>
<dbReference type="Proteomes" id="UP000092460">
    <property type="component" value="Unassembled WGS sequence"/>
</dbReference>
<name>A0A1B0BV19_9MUSC</name>
<dbReference type="AlphaFoldDB" id="A0A1B0BV19"/>
<accession>A0A1B0BV19</accession>
<dbReference type="EnsemblMetazoa" id="GPPI041319-RA">
    <property type="protein sequence ID" value="GPPI041319-PA"/>
    <property type="gene ID" value="GPPI041319"/>
</dbReference>
<reference evidence="2" key="1">
    <citation type="submission" date="2015-01" db="EMBL/GenBank/DDBJ databases">
        <authorList>
            <person name="Aksoy S."/>
            <person name="Warren W."/>
            <person name="Wilson R.K."/>
        </authorList>
    </citation>
    <scope>NUCLEOTIDE SEQUENCE [LARGE SCALE GENOMIC DNA]</scope>
    <source>
        <strain evidence="2">IAEA</strain>
    </source>
</reference>
<sequence length="58" mass="6602">MDDGQSVSLTTFVIISKAFARLVLHSFQPTIRRHLSLNPSKGLKILLIYSFTRTLMHT</sequence>
<protein>
    <submittedName>
        <fullName evidence="1">Uncharacterized protein</fullName>
    </submittedName>
</protein>
<proteinExistence type="predicted"/>
<evidence type="ECO:0000313" key="2">
    <source>
        <dbReference type="Proteomes" id="UP000092460"/>
    </source>
</evidence>